<dbReference type="InterPro" id="IPR012337">
    <property type="entry name" value="RNaseH-like_sf"/>
</dbReference>
<dbReference type="SUPFAM" id="SSF53098">
    <property type="entry name" value="Ribonuclease H-like"/>
    <property type="match status" value="1"/>
</dbReference>
<accession>A0A6D2JRW3</accession>
<dbReference type="OrthoDB" id="1745633at2759"/>
<evidence type="ECO:0000256" key="1">
    <source>
        <dbReference type="SAM" id="Coils"/>
    </source>
</evidence>
<dbReference type="CDD" id="cd06222">
    <property type="entry name" value="RNase_H_like"/>
    <property type="match status" value="1"/>
</dbReference>
<dbReference type="InterPro" id="IPR036397">
    <property type="entry name" value="RNaseH_sf"/>
</dbReference>
<dbReference type="Proteomes" id="UP000467841">
    <property type="component" value="Unassembled WGS sequence"/>
</dbReference>
<dbReference type="EMBL" id="CACVBM020001198">
    <property type="protein sequence ID" value="CAA7038820.1"/>
    <property type="molecule type" value="Genomic_DNA"/>
</dbReference>
<reference evidence="5 6" key="1">
    <citation type="submission" date="2020-01" db="EMBL/GenBank/DDBJ databases">
        <authorList>
            <person name="Mishra B."/>
        </authorList>
    </citation>
    <scope>NUCLEOTIDE SEQUENCE [LARGE SCALE GENOMIC DNA]</scope>
</reference>
<organism evidence="5 6">
    <name type="scientific">Microthlaspi erraticum</name>
    <dbReference type="NCBI Taxonomy" id="1685480"/>
    <lineage>
        <taxon>Eukaryota</taxon>
        <taxon>Viridiplantae</taxon>
        <taxon>Streptophyta</taxon>
        <taxon>Embryophyta</taxon>
        <taxon>Tracheophyta</taxon>
        <taxon>Spermatophyta</taxon>
        <taxon>Magnoliopsida</taxon>
        <taxon>eudicotyledons</taxon>
        <taxon>Gunneridae</taxon>
        <taxon>Pentapetalae</taxon>
        <taxon>rosids</taxon>
        <taxon>malvids</taxon>
        <taxon>Brassicales</taxon>
        <taxon>Brassicaceae</taxon>
        <taxon>Coluteocarpeae</taxon>
        <taxon>Microthlaspi</taxon>
    </lineage>
</organism>
<protein>
    <recommendedName>
        <fullName evidence="3">Reverse transcriptase domain-containing protein</fullName>
    </recommendedName>
</protein>
<dbReference type="Pfam" id="PF13456">
    <property type="entry name" value="RVT_3"/>
    <property type="match status" value="1"/>
</dbReference>
<keyword evidence="6" id="KW-1185">Reference proteome</keyword>
<dbReference type="InterPro" id="IPR005135">
    <property type="entry name" value="Endo/exonuclease/phosphatase"/>
</dbReference>
<feature type="region of interest" description="Disordered" evidence="2">
    <location>
        <begin position="189"/>
        <end position="246"/>
    </location>
</feature>
<dbReference type="GO" id="GO:0003676">
    <property type="term" value="F:nucleic acid binding"/>
    <property type="evidence" value="ECO:0007669"/>
    <property type="project" value="InterPro"/>
</dbReference>
<evidence type="ECO:0000313" key="4">
    <source>
        <dbReference type="EMBL" id="CAA7038820.1"/>
    </source>
</evidence>
<dbReference type="SUPFAM" id="SSF56219">
    <property type="entry name" value="DNase I-like"/>
    <property type="match status" value="1"/>
</dbReference>
<dbReference type="Pfam" id="PF13966">
    <property type="entry name" value="zf-RVT"/>
    <property type="match status" value="1"/>
</dbReference>
<dbReference type="SUPFAM" id="SSF56672">
    <property type="entry name" value="DNA/RNA polymerases"/>
    <property type="match status" value="1"/>
</dbReference>
<feature type="compositionally biased region" description="Basic and acidic residues" evidence="2">
    <location>
        <begin position="165"/>
        <end position="176"/>
    </location>
</feature>
<keyword evidence="1" id="KW-0175">Coiled coil</keyword>
<feature type="compositionally biased region" description="Basic and acidic residues" evidence="2">
    <location>
        <begin position="189"/>
        <end position="220"/>
    </location>
</feature>
<sequence length="1713" mass="194501">MWNEAMLRSITEDLGTMEKWEITKAHAKMRVHVNGLLPLLKTYTLEFANGDEVVATLVYEKLEKHCSHCSMLDHEKEECPELTKGEEETGKLPPLPQRRGTGTSICNISSGVKRKRDEIVYPLKEERRLIPGIKGTVVKDRSKSRYSCNHTGSRGSYLGNRPSHHGQEQRWVETGRRISNSVLADSAIRDIGVEKSPEPYRGNQRSENRSLQREQGRRSPVESSHSRRSNRSEELRTPRAVLPTEALREARGEVREVMAQYANCADPNESAARKERLRIAEERGEVDQTAEQMVRHSIRAQTQIQEEEMLEPLMHERVHATLRLGPVLTEIPITEEPPRIPAKKHAPRAASLQHSPCNLEEEDGFSESVPSSTLKILSWNCRGLGNPGAVRSLQEIKKKHDFPEIIFLMETKNGNSFVLKELKQLNYDYLEMVPPYARGGGLALLWKKEVEVNILHKCDNFIDSEVRFKGEKFYATFVYGDPKRDGRAEIWRAIRERAENREAPWFLTGDFNEILDNSEKQGGPARTEGSFVEFRSFMSECDLFDLRFSGNFLSWRGKRRNHLVRCRLDRAMANSYWIEAYPSGRSEYLKFEGSDHRPLITTFQAVKKRKKGLFRYDRSLRNNEEVKALIEECWNTNPRADVEMRISNCRKAIIQWHRNHHRNSQQQIEEKRRELEEAMTSNESNDIIIRQINKKLKGAYEAEEEYWRQRSKQMWLSLGDKNSGYFHAATRGRRARNNISVIEDDEGKTVYEEAKIAEVITKYFEKMFTSQAGSRAETVNQGITPSISEETNRRLIQIPSPQEVNAAIFLIHPDKAPGPDGFSASFFHSNWGTIGERITLEIQEAFRSGVFPQNINATHICLIPKKTNPKSVADYRPIALCNVYYKIFSNIITARLQPILDGLISENQSAFVPGRAIADNVMITHEILHFLKISKANKRGSMTIKTDMTKAYDRVEWDFIRLVLEKMGFHSILIGWIMQCVTSVTFKFLLNGTAIGNVKPTRGIRQGDPLSPYLFILCSEVLSGLCNKAQETGQLSGIRVANGSPKVNHLLFADDTMFFCKSNEKTCKALKEILRKYEEASGQMISCQKSAITFSSKTSNEIKRKAMRILGIQQEGGKGKYLGLPEAFGRKKKDLLNSVVDRIRQRAISWSSKLLSSAGKLVMLKSVLSSMPTYSMSCFKIPVSLSKRIQSVLTRFWWDANPEKKKMCWVAWNKLTRGKRDGGLGIRDIQDFNDALLSKLSWRILKNLECLLARILKGKYFPNQPFLDCAMTEGGSHGWRGIMIGQRLLKEKLGKVIGNGETTSVCGDPWLSTKEPIIPVGPAPREFKDLKVKDLFLPNSRVWNVNLIRRVLPAYEKEILGIIPGIYVTEDRLAWLPQTNGEYSVKTGYHTARERNPEEAAFNPANGNFNWVTDIWKGLYAPKLKLFIWKSVKGALPVVENLAARGMIVQSKCIHCGEPETTLHLLFHCRFAQVVWNEAPFREPFSPRAITSVKEGISKLKTIVCLPPLGIKGESLAPWILWSIWLSRNNKLFNASNLSAYGTLNLAIIRAREWIQAQNETALPHPLPKRDTRVNLPGHYVRCQTDGAWNGEHRSGGTAWIFHKSTSETLNQGFKAFANIASPLIAEGLAIRQALRQALDLGFNNLHVASDSQQLITAINSKSCLSEIFGILQDISFLSSCFNSVIFGSIPRSENIVADALAKRSLQSLLLGE</sequence>
<evidence type="ECO:0000259" key="3">
    <source>
        <dbReference type="PROSITE" id="PS50878"/>
    </source>
</evidence>
<dbReference type="InterPro" id="IPR036691">
    <property type="entry name" value="Endo/exonu/phosph_ase_sf"/>
</dbReference>
<feature type="region of interest" description="Disordered" evidence="2">
    <location>
        <begin position="83"/>
        <end position="107"/>
    </location>
</feature>
<feature type="compositionally biased region" description="Polar residues" evidence="2">
    <location>
        <begin position="145"/>
        <end position="154"/>
    </location>
</feature>
<dbReference type="Gene3D" id="3.30.420.10">
    <property type="entry name" value="Ribonuclease H-like superfamily/Ribonuclease H"/>
    <property type="match status" value="1"/>
</dbReference>
<gene>
    <name evidence="4" type="ORF">MERR_LOCUS26055</name>
    <name evidence="5" type="ORF">MERR_LOCUS31690</name>
</gene>
<dbReference type="CDD" id="cd01650">
    <property type="entry name" value="RT_nLTR_like"/>
    <property type="match status" value="1"/>
</dbReference>
<dbReference type="PANTHER" id="PTHR33116:SF86">
    <property type="entry name" value="REVERSE TRANSCRIPTASE DOMAIN-CONTAINING PROTEIN"/>
    <property type="match status" value="1"/>
</dbReference>
<dbReference type="PANTHER" id="PTHR33116">
    <property type="entry name" value="REVERSE TRANSCRIPTASE ZINC-BINDING DOMAIN-CONTAINING PROTEIN-RELATED-RELATED"/>
    <property type="match status" value="1"/>
</dbReference>
<evidence type="ECO:0000256" key="2">
    <source>
        <dbReference type="SAM" id="MobiDB-lite"/>
    </source>
</evidence>
<dbReference type="InterPro" id="IPR002156">
    <property type="entry name" value="RNaseH_domain"/>
</dbReference>
<dbReference type="PROSITE" id="PS50878">
    <property type="entry name" value="RT_POL"/>
    <property type="match status" value="1"/>
</dbReference>
<dbReference type="GO" id="GO:0004523">
    <property type="term" value="F:RNA-DNA hybrid ribonuclease activity"/>
    <property type="evidence" value="ECO:0007669"/>
    <property type="project" value="InterPro"/>
</dbReference>
<dbReference type="InterPro" id="IPR044730">
    <property type="entry name" value="RNase_H-like_dom_plant"/>
</dbReference>
<dbReference type="InterPro" id="IPR000477">
    <property type="entry name" value="RT_dom"/>
</dbReference>
<dbReference type="Pfam" id="PF00078">
    <property type="entry name" value="RVT_1"/>
    <property type="match status" value="1"/>
</dbReference>
<dbReference type="Pfam" id="PF03372">
    <property type="entry name" value="Exo_endo_phos"/>
    <property type="match status" value="1"/>
</dbReference>
<dbReference type="InterPro" id="IPR043502">
    <property type="entry name" value="DNA/RNA_pol_sf"/>
</dbReference>
<dbReference type="EMBL" id="CACVBM020001300">
    <property type="protein sequence ID" value="CAA7044455.1"/>
    <property type="molecule type" value="Genomic_DNA"/>
</dbReference>
<feature type="region of interest" description="Disordered" evidence="2">
    <location>
        <begin position="140"/>
        <end position="177"/>
    </location>
</feature>
<proteinExistence type="predicted"/>
<dbReference type="InterPro" id="IPR026960">
    <property type="entry name" value="RVT-Znf"/>
</dbReference>
<dbReference type="Gene3D" id="3.60.10.10">
    <property type="entry name" value="Endonuclease/exonuclease/phosphatase"/>
    <property type="match status" value="1"/>
</dbReference>
<feature type="domain" description="Reverse transcriptase" evidence="3">
    <location>
        <begin position="844"/>
        <end position="1114"/>
    </location>
</feature>
<name>A0A6D2JRW3_9BRAS</name>
<feature type="coiled-coil region" evidence="1">
    <location>
        <begin position="658"/>
        <end position="685"/>
    </location>
</feature>
<evidence type="ECO:0000313" key="5">
    <source>
        <dbReference type="EMBL" id="CAA7044455.1"/>
    </source>
</evidence>
<evidence type="ECO:0000313" key="6">
    <source>
        <dbReference type="Proteomes" id="UP000467841"/>
    </source>
</evidence>